<protein>
    <submittedName>
        <fullName evidence="2">Uncharacterized protein</fullName>
    </submittedName>
</protein>
<feature type="non-terminal residue" evidence="2">
    <location>
        <position position="1"/>
    </location>
</feature>
<sequence>VDKIWSSNNPLITQLVIMILSIFVMLVSVCILCLSGCPKRDYNSYNPCGVQYIAVTVYG</sequence>
<proteinExistence type="predicted"/>
<organism evidence="2">
    <name type="scientific">Solumvirus sp</name>
    <dbReference type="NCBI Taxonomy" id="2487773"/>
    <lineage>
        <taxon>Viruses</taxon>
        <taxon>Pithoviruses</taxon>
    </lineage>
</organism>
<gene>
    <name evidence="2" type="ORF">Solumvirus4_31</name>
</gene>
<name>A0A3G5AJU1_9VIRU</name>
<keyword evidence="1" id="KW-0472">Membrane</keyword>
<keyword evidence="1" id="KW-1133">Transmembrane helix</keyword>
<feature type="transmembrane region" description="Helical" evidence="1">
    <location>
        <begin position="12"/>
        <end position="34"/>
    </location>
</feature>
<reference evidence="2" key="1">
    <citation type="submission" date="2018-10" db="EMBL/GenBank/DDBJ databases">
        <title>Hidden diversity of soil giant viruses.</title>
        <authorList>
            <person name="Schulz F."/>
            <person name="Alteio L."/>
            <person name="Goudeau D."/>
            <person name="Ryan E.M."/>
            <person name="Malmstrom R.R."/>
            <person name="Blanchard J."/>
            <person name="Woyke T."/>
        </authorList>
    </citation>
    <scope>NUCLEOTIDE SEQUENCE</scope>
    <source>
        <strain evidence="2">SMV1</strain>
    </source>
</reference>
<accession>A0A3G5AJU1</accession>
<evidence type="ECO:0000256" key="1">
    <source>
        <dbReference type="SAM" id="Phobius"/>
    </source>
</evidence>
<keyword evidence="1" id="KW-0812">Transmembrane</keyword>
<dbReference type="EMBL" id="MK072501">
    <property type="protein sequence ID" value="AYV86333.1"/>
    <property type="molecule type" value="Genomic_DNA"/>
</dbReference>
<evidence type="ECO:0000313" key="2">
    <source>
        <dbReference type="EMBL" id="AYV86333.1"/>
    </source>
</evidence>